<dbReference type="EMBL" id="VWSJ01000004">
    <property type="protein sequence ID" value="MSN95930.1"/>
    <property type="molecule type" value="Genomic_DNA"/>
</dbReference>
<evidence type="ECO:0000313" key="8">
    <source>
        <dbReference type="EMBL" id="MSN95930.1"/>
    </source>
</evidence>
<gene>
    <name evidence="8" type="ORF">F1B92_01760</name>
</gene>
<dbReference type="PANTHER" id="PTHR30329">
    <property type="entry name" value="STATOR ELEMENT OF FLAGELLAR MOTOR COMPLEX"/>
    <property type="match status" value="1"/>
</dbReference>
<dbReference type="PANTHER" id="PTHR30329:SF21">
    <property type="entry name" value="LIPOPROTEIN YIAD-RELATED"/>
    <property type="match status" value="1"/>
</dbReference>
<dbReference type="Gene3D" id="3.30.1450.10">
    <property type="match status" value="1"/>
</dbReference>
<keyword evidence="9" id="KW-1185">Reference proteome</keyword>
<dbReference type="GO" id="GO:0009279">
    <property type="term" value="C:cell outer membrane"/>
    <property type="evidence" value="ECO:0007669"/>
    <property type="project" value="UniProtKB-SubCell"/>
</dbReference>
<comment type="subcellular location">
    <subcellularLocation>
        <location evidence="1">Cell outer membrane</location>
    </subcellularLocation>
</comment>
<evidence type="ECO:0000256" key="6">
    <source>
        <dbReference type="SAM" id="SignalP"/>
    </source>
</evidence>
<keyword evidence="2 6" id="KW-0732">Signal</keyword>
<name>A0A6L5WFR0_9BACT</name>
<feature type="signal peptide" evidence="6">
    <location>
        <begin position="1"/>
        <end position="23"/>
    </location>
</feature>
<dbReference type="Pfam" id="PF04355">
    <property type="entry name" value="BamE"/>
    <property type="match status" value="1"/>
</dbReference>
<evidence type="ECO:0000256" key="1">
    <source>
        <dbReference type="ARBA" id="ARBA00004442"/>
    </source>
</evidence>
<evidence type="ECO:0000256" key="3">
    <source>
        <dbReference type="ARBA" id="ARBA00023136"/>
    </source>
</evidence>
<protein>
    <submittedName>
        <fullName evidence="8">OmpA family protein</fullName>
    </submittedName>
</protein>
<evidence type="ECO:0000256" key="4">
    <source>
        <dbReference type="ARBA" id="ARBA00023237"/>
    </source>
</evidence>
<sequence length="256" mass="29221">MKKCLKLLAFSLTLLAVSGCSYKVSDRIPKDGIVSRDEVKFPDPKDISRNGPTYPSLENLRKIEAGMSKDEIKSLIDHPHFDEGLYGVIEWDYLFNLKQAAKEEDKICQFKIIFDNKYKARSFFYEPQSCQDLVNTQNFTISNDILFDFAKSTLKQDGVKEINNIISQINSKKAKTIKIVGHTDMIGKESSNLVLSFDRAKSVKDEFTKNGFDETIILFYGVGESEPVKECDKKLKKQELIECLAPNRRVNIIVKN</sequence>
<dbReference type="Proteomes" id="UP000476338">
    <property type="component" value="Unassembled WGS sequence"/>
</dbReference>
<reference evidence="8 9" key="2">
    <citation type="submission" date="2020-03" db="EMBL/GenBank/DDBJ databases">
        <title>Campylobacter portucalensis sp. nov., a new species of Campylobacter isolated from the reproductive tract of bulls.</title>
        <authorList>
            <person name="Silva M.F."/>
            <person name="Pereira G."/>
            <person name="Carneiro C."/>
            <person name="Hemphill A."/>
            <person name="Mateus L."/>
            <person name="Lopes-Da-Costa L."/>
            <person name="Silva E."/>
        </authorList>
    </citation>
    <scope>NUCLEOTIDE SEQUENCE [LARGE SCALE GENOMIC DNA]</scope>
    <source>
        <strain evidence="8 9">FMV-PI01</strain>
    </source>
</reference>
<dbReference type="Pfam" id="PF00691">
    <property type="entry name" value="OmpA"/>
    <property type="match status" value="1"/>
</dbReference>
<dbReference type="InterPro" id="IPR006664">
    <property type="entry name" value="OMP_bac"/>
</dbReference>
<comment type="caution">
    <text evidence="8">The sequence shown here is derived from an EMBL/GenBank/DDBJ whole genome shotgun (WGS) entry which is preliminary data.</text>
</comment>
<dbReference type="PRINTS" id="PR01021">
    <property type="entry name" value="OMPADOMAIN"/>
</dbReference>
<evidence type="ECO:0000256" key="5">
    <source>
        <dbReference type="PROSITE-ProRule" id="PRU00473"/>
    </source>
</evidence>
<evidence type="ECO:0000259" key="7">
    <source>
        <dbReference type="PROSITE" id="PS51123"/>
    </source>
</evidence>
<dbReference type="SUPFAM" id="SSF103088">
    <property type="entry name" value="OmpA-like"/>
    <property type="match status" value="1"/>
</dbReference>
<reference evidence="8 9" key="1">
    <citation type="submission" date="2019-09" db="EMBL/GenBank/DDBJ databases">
        <authorList>
            <person name="Silva M."/>
            <person name="Pereira G."/>
            <person name="Lopes-Da-Costa L."/>
            <person name="Silva E."/>
        </authorList>
    </citation>
    <scope>NUCLEOTIDE SEQUENCE [LARGE SCALE GENOMIC DNA]</scope>
    <source>
        <strain evidence="8 9">FMV-PI01</strain>
    </source>
</reference>
<dbReference type="InterPro" id="IPR006665">
    <property type="entry name" value="OmpA-like"/>
</dbReference>
<dbReference type="InterPro" id="IPR036737">
    <property type="entry name" value="OmpA-like_sf"/>
</dbReference>
<feature type="domain" description="OmpA-like" evidence="7">
    <location>
        <begin position="134"/>
        <end position="256"/>
    </location>
</feature>
<dbReference type="PROSITE" id="PS51257">
    <property type="entry name" value="PROKAR_LIPOPROTEIN"/>
    <property type="match status" value="1"/>
</dbReference>
<evidence type="ECO:0000256" key="2">
    <source>
        <dbReference type="ARBA" id="ARBA00022729"/>
    </source>
</evidence>
<feature type="chain" id="PRO_5026700323" evidence="6">
    <location>
        <begin position="24"/>
        <end position="256"/>
    </location>
</feature>
<accession>A0A6L5WFR0</accession>
<keyword evidence="4" id="KW-0998">Cell outer membrane</keyword>
<dbReference type="AlphaFoldDB" id="A0A6L5WFR0"/>
<organism evidence="8 9">
    <name type="scientific">Campylobacter portucalensis</name>
    <dbReference type="NCBI Taxonomy" id="2608384"/>
    <lineage>
        <taxon>Bacteria</taxon>
        <taxon>Pseudomonadati</taxon>
        <taxon>Campylobacterota</taxon>
        <taxon>Epsilonproteobacteria</taxon>
        <taxon>Campylobacterales</taxon>
        <taxon>Campylobacteraceae</taxon>
        <taxon>Campylobacter</taxon>
    </lineage>
</organism>
<dbReference type="Gene3D" id="3.30.1330.60">
    <property type="entry name" value="OmpA-like domain"/>
    <property type="match status" value="1"/>
</dbReference>
<dbReference type="CDD" id="cd07185">
    <property type="entry name" value="OmpA_C-like"/>
    <property type="match status" value="1"/>
</dbReference>
<dbReference type="InterPro" id="IPR007450">
    <property type="entry name" value="BamE_dom"/>
</dbReference>
<dbReference type="RefSeq" id="WP_154570193.1">
    <property type="nucleotide sequence ID" value="NZ_VWSJ01000004.1"/>
</dbReference>
<dbReference type="InterPro" id="IPR037873">
    <property type="entry name" value="BamE-like"/>
</dbReference>
<dbReference type="InterPro" id="IPR050330">
    <property type="entry name" value="Bact_OuterMem_StrucFunc"/>
</dbReference>
<evidence type="ECO:0000313" key="9">
    <source>
        <dbReference type="Proteomes" id="UP000476338"/>
    </source>
</evidence>
<proteinExistence type="predicted"/>
<dbReference type="PROSITE" id="PS51123">
    <property type="entry name" value="OMPA_2"/>
    <property type="match status" value="1"/>
</dbReference>
<keyword evidence="3 5" id="KW-0472">Membrane</keyword>